<dbReference type="Gene3D" id="3.40.50.1360">
    <property type="match status" value="1"/>
</dbReference>
<dbReference type="RefSeq" id="WP_345218328.1">
    <property type="nucleotide sequence ID" value="NZ_BAABGN010000013.1"/>
</dbReference>
<reference evidence="7" key="1">
    <citation type="journal article" date="2019" name="Int. J. Syst. Evol. Microbiol.">
        <title>The Global Catalogue of Microorganisms (GCM) 10K type strain sequencing project: providing services to taxonomists for standard genome sequencing and annotation.</title>
        <authorList>
            <consortium name="The Broad Institute Genomics Platform"/>
            <consortium name="The Broad Institute Genome Sequencing Center for Infectious Disease"/>
            <person name="Wu L."/>
            <person name="Ma J."/>
        </authorList>
    </citation>
    <scope>NUCLEOTIDE SEQUENCE [LARGE SCALE GENOMIC DNA]</scope>
    <source>
        <strain evidence="7">JCM 17810</strain>
    </source>
</reference>
<dbReference type="SMART" id="SM01134">
    <property type="entry name" value="DeoRC"/>
    <property type="match status" value="1"/>
</dbReference>
<evidence type="ECO:0000259" key="5">
    <source>
        <dbReference type="PROSITE" id="PS51000"/>
    </source>
</evidence>
<evidence type="ECO:0000256" key="4">
    <source>
        <dbReference type="SAM" id="MobiDB-lite"/>
    </source>
</evidence>
<sequence>MTAGGSSAGSESAENQPPLALIPEQRRQRMVTLLEQDVVLSVRELTTKLGVSHMTVRRDIAALEAEGRAVSVTGGVRLARHLHSEPSYEVKAVTHLDLKEAIAAEAASRVSSGAAIYLDAGTTVAALVPALLTLTDLTVVTNDFTTLSLLMDHDLELVHVGGHVENRNRSSIGRLAAATLRQINVDVAFLSASSWDGTRGVTTPSESKVDVKHAAMEVASTSILLADATKYGTFAMHRVAPLTAFDEVITDTGFSGDAASQLRAGGVPLTLAGPEG</sequence>
<dbReference type="PROSITE" id="PS51000">
    <property type="entry name" value="HTH_DEOR_2"/>
    <property type="match status" value="1"/>
</dbReference>
<dbReference type="EMBL" id="BAABGN010000013">
    <property type="protein sequence ID" value="GAA4432036.1"/>
    <property type="molecule type" value="Genomic_DNA"/>
</dbReference>
<dbReference type="SMART" id="SM00420">
    <property type="entry name" value="HTH_DEOR"/>
    <property type="match status" value="1"/>
</dbReference>
<dbReference type="InterPro" id="IPR001034">
    <property type="entry name" value="DeoR_HTH"/>
</dbReference>
<evidence type="ECO:0000256" key="1">
    <source>
        <dbReference type="ARBA" id="ARBA00023015"/>
    </source>
</evidence>
<feature type="compositionally biased region" description="Low complexity" evidence="4">
    <location>
        <begin position="1"/>
        <end position="14"/>
    </location>
</feature>
<dbReference type="InterPro" id="IPR037171">
    <property type="entry name" value="NagB/RpiA_transferase-like"/>
</dbReference>
<dbReference type="PANTHER" id="PTHR30363">
    <property type="entry name" value="HTH-TYPE TRANSCRIPTIONAL REGULATOR SRLR-RELATED"/>
    <property type="match status" value="1"/>
</dbReference>
<feature type="domain" description="HTH deoR-type" evidence="5">
    <location>
        <begin position="23"/>
        <end position="78"/>
    </location>
</feature>
<dbReference type="InterPro" id="IPR050313">
    <property type="entry name" value="Carb_Metab_HTH_regulators"/>
</dbReference>
<dbReference type="InterPro" id="IPR036388">
    <property type="entry name" value="WH-like_DNA-bd_sf"/>
</dbReference>
<dbReference type="Pfam" id="PF08220">
    <property type="entry name" value="HTH_DeoR"/>
    <property type="match status" value="1"/>
</dbReference>
<dbReference type="GO" id="GO:0003677">
    <property type="term" value="F:DNA binding"/>
    <property type="evidence" value="ECO:0007669"/>
    <property type="project" value="UniProtKB-KW"/>
</dbReference>
<protein>
    <submittedName>
        <fullName evidence="6">DeoR/GlpR family DNA-binding transcription regulator</fullName>
    </submittedName>
</protein>
<accession>A0ABP8LPC8</accession>
<keyword evidence="2 6" id="KW-0238">DNA-binding</keyword>
<dbReference type="Gene3D" id="1.10.10.10">
    <property type="entry name" value="Winged helix-like DNA-binding domain superfamily/Winged helix DNA-binding domain"/>
    <property type="match status" value="1"/>
</dbReference>
<dbReference type="InterPro" id="IPR036390">
    <property type="entry name" value="WH_DNA-bd_sf"/>
</dbReference>
<feature type="region of interest" description="Disordered" evidence="4">
    <location>
        <begin position="1"/>
        <end position="20"/>
    </location>
</feature>
<keyword evidence="7" id="KW-1185">Reference proteome</keyword>
<dbReference type="Proteomes" id="UP001500622">
    <property type="component" value="Unassembled WGS sequence"/>
</dbReference>
<evidence type="ECO:0000313" key="6">
    <source>
        <dbReference type="EMBL" id="GAA4432036.1"/>
    </source>
</evidence>
<dbReference type="Pfam" id="PF00455">
    <property type="entry name" value="DeoRC"/>
    <property type="match status" value="1"/>
</dbReference>
<gene>
    <name evidence="6" type="ORF">GCM10023169_37290</name>
</gene>
<evidence type="ECO:0000256" key="3">
    <source>
        <dbReference type="ARBA" id="ARBA00023163"/>
    </source>
</evidence>
<keyword evidence="1" id="KW-0805">Transcription regulation</keyword>
<dbReference type="SUPFAM" id="SSF100950">
    <property type="entry name" value="NagB/RpiA/CoA transferase-like"/>
    <property type="match status" value="1"/>
</dbReference>
<organism evidence="6 7">
    <name type="scientific">Georgenia halophila</name>
    <dbReference type="NCBI Taxonomy" id="620889"/>
    <lineage>
        <taxon>Bacteria</taxon>
        <taxon>Bacillati</taxon>
        <taxon>Actinomycetota</taxon>
        <taxon>Actinomycetes</taxon>
        <taxon>Micrococcales</taxon>
        <taxon>Bogoriellaceae</taxon>
        <taxon>Georgenia</taxon>
    </lineage>
</organism>
<evidence type="ECO:0000313" key="7">
    <source>
        <dbReference type="Proteomes" id="UP001500622"/>
    </source>
</evidence>
<comment type="caution">
    <text evidence="6">The sequence shown here is derived from an EMBL/GenBank/DDBJ whole genome shotgun (WGS) entry which is preliminary data.</text>
</comment>
<dbReference type="SUPFAM" id="SSF46785">
    <property type="entry name" value="Winged helix' DNA-binding domain"/>
    <property type="match status" value="1"/>
</dbReference>
<dbReference type="InterPro" id="IPR018356">
    <property type="entry name" value="Tscrpt_reg_HTH_DeoR_CS"/>
</dbReference>
<name>A0ABP8LPC8_9MICO</name>
<evidence type="ECO:0000256" key="2">
    <source>
        <dbReference type="ARBA" id="ARBA00023125"/>
    </source>
</evidence>
<keyword evidence="3" id="KW-0804">Transcription</keyword>
<dbReference type="InterPro" id="IPR014036">
    <property type="entry name" value="DeoR-like_C"/>
</dbReference>
<proteinExistence type="predicted"/>
<dbReference type="PANTHER" id="PTHR30363:SF58">
    <property type="entry name" value="REGULATORY PROTEIN, DEOR FAMILY"/>
    <property type="match status" value="1"/>
</dbReference>
<dbReference type="PROSITE" id="PS00894">
    <property type="entry name" value="HTH_DEOR_1"/>
    <property type="match status" value="1"/>
</dbReference>